<dbReference type="AlphaFoldDB" id="A0A2A5T763"/>
<proteinExistence type="predicted"/>
<keyword evidence="5" id="KW-1185">Reference proteome</keyword>
<dbReference type="InterPro" id="IPR010563">
    <property type="entry name" value="TraK_N"/>
</dbReference>
<evidence type="ECO:0000256" key="1">
    <source>
        <dbReference type="SAM" id="SignalP"/>
    </source>
</evidence>
<sequence>MNKLIAPLVISLMLSSVNKAHAAQEFRVKDGDTVTVKISSRELTRITVDGEGRLDKVWGASGVLEINPDKENGEIFVRPLRSAPTAFSFFVRDDLGATYTIVAKQHDIPSETVLLKTASPRKNIGRGSEYRSTPYIERVKRLMKGMALGEDVPGYTFEDAEKKVPLWAETNITLRRVYTGYDLLSEIYTLENISDKEMVFNEREFLDFGDNVKAVALEQLSLAKGETTFIYVVRQSLEAK</sequence>
<comment type="caution">
    <text evidence="4">The sequence shown here is derived from an EMBL/GenBank/DDBJ whole genome shotgun (WGS) entry which is preliminary data.</text>
</comment>
<geneLocation type="plasmid" evidence="5">
    <name>pmj2</name>
</geneLocation>
<accession>A0A2A5T763</accession>
<dbReference type="RefSeq" id="WP_158523523.1">
    <property type="nucleotide sequence ID" value="NZ_CAWNJE010000002.1"/>
</dbReference>
<keyword evidence="4" id="KW-0614">Plasmid</keyword>
<organism evidence="4 5">
    <name type="scientific">Candidatus Enterovibrio escicola</name>
    <dbReference type="NCBI Taxonomy" id="1927127"/>
    <lineage>
        <taxon>Bacteria</taxon>
        <taxon>Pseudomonadati</taxon>
        <taxon>Pseudomonadota</taxon>
        <taxon>Gammaproteobacteria</taxon>
        <taxon>Vibrionales</taxon>
        <taxon>Vibrionaceae</taxon>
        <taxon>Enterovibrio</taxon>
    </lineage>
</organism>
<feature type="signal peptide" evidence="1">
    <location>
        <begin position="1"/>
        <end position="22"/>
    </location>
</feature>
<evidence type="ECO:0000313" key="4">
    <source>
        <dbReference type="EMBL" id="PCS24013.1"/>
    </source>
</evidence>
<evidence type="ECO:0000259" key="2">
    <source>
        <dbReference type="Pfam" id="PF06586"/>
    </source>
</evidence>
<evidence type="ECO:0000313" key="5">
    <source>
        <dbReference type="Proteomes" id="UP000219020"/>
    </source>
</evidence>
<name>A0A2A5T763_9GAMM</name>
<gene>
    <name evidence="4" type="ORF">BTN49_0286</name>
</gene>
<feature type="domain" description="TraK N-terminal" evidence="2">
    <location>
        <begin position="28"/>
        <end position="116"/>
    </location>
</feature>
<evidence type="ECO:0000259" key="3">
    <source>
        <dbReference type="Pfam" id="PF23536"/>
    </source>
</evidence>
<protein>
    <submittedName>
        <fullName evidence="4">Plasmid conjugative transfer pilus assembly protein TraK</fullName>
    </submittedName>
</protein>
<reference evidence="5" key="1">
    <citation type="submission" date="2017-04" db="EMBL/GenBank/DDBJ databases">
        <title>Genome evolution of the luminous symbionts of deep sea anglerfish.</title>
        <authorList>
            <person name="Hendry T.A."/>
        </authorList>
    </citation>
    <scope>NUCLEOTIDE SEQUENCE [LARGE SCALE GENOMIC DNA]</scope>
    <source>
        <plasmid evidence="5">pmj2</plasmid>
    </source>
</reference>
<dbReference type="InterPro" id="IPR055397">
    <property type="entry name" value="TraK_C"/>
</dbReference>
<keyword evidence="1" id="KW-0732">Signal</keyword>
<dbReference type="Pfam" id="PF06586">
    <property type="entry name" value="TraK_N"/>
    <property type="match status" value="1"/>
</dbReference>
<feature type="domain" description="TraK C-terminal" evidence="3">
    <location>
        <begin position="130"/>
        <end position="234"/>
    </location>
</feature>
<dbReference type="EMBL" id="NBYY01000007">
    <property type="protein sequence ID" value="PCS24013.1"/>
    <property type="molecule type" value="Genomic_DNA"/>
</dbReference>
<dbReference type="Proteomes" id="UP000219020">
    <property type="component" value="Plasmid pMJ2"/>
</dbReference>
<dbReference type="Pfam" id="PF23536">
    <property type="entry name" value="TraK_C"/>
    <property type="match status" value="1"/>
</dbReference>
<feature type="chain" id="PRO_5012133564" evidence="1">
    <location>
        <begin position="23"/>
        <end position="240"/>
    </location>
</feature>
<dbReference type="GeneID" id="66950660"/>